<dbReference type="Proteomes" id="UP000027997">
    <property type="component" value="Unassembled WGS sequence"/>
</dbReference>
<dbReference type="PANTHER" id="PTHR10996:SF178">
    <property type="entry name" value="2-HYDROXYACID DEHYDROGENASE YGL185C-RELATED"/>
    <property type="match status" value="1"/>
</dbReference>
<dbReference type="Pfam" id="PF02826">
    <property type="entry name" value="2-Hacid_dh_C"/>
    <property type="match status" value="1"/>
</dbReference>
<feature type="active site" evidence="5">
    <location>
        <position position="240"/>
    </location>
</feature>
<organism evidence="9 10">
    <name type="scientific">Endozoicomonas elysicola</name>
    <dbReference type="NCBI Taxonomy" id="305900"/>
    <lineage>
        <taxon>Bacteria</taxon>
        <taxon>Pseudomonadati</taxon>
        <taxon>Pseudomonadota</taxon>
        <taxon>Gammaproteobacteria</taxon>
        <taxon>Oceanospirillales</taxon>
        <taxon>Endozoicomonadaceae</taxon>
        <taxon>Endozoicomonas</taxon>
    </lineage>
</organism>
<dbReference type="Gene3D" id="3.40.50.720">
    <property type="entry name" value="NAD(P)-binding Rossmann-like Domain"/>
    <property type="match status" value="2"/>
</dbReference>
<feature type="binding site" evidence="5">
    <location>
        <position position="45"/>
    </location>
    <ligand>
        <name>substrate</name>
    </ligand>
</feature>
<name>A0A081KDU1_9GAMM</name>
<proteinExistence type="inferred from homology"/>
<dbReference type="HAMAP" id="MF_01825">
    <property type="entry name" value="PdxB"/>
    <property type="match status" value="1"/>
</dbReference>
<gene>
    <name evidence="5" type="primary">pdxB</name>
    <name evidence="9" type="ORF">GV64_17700</name>
</gene>
<dbReference type="PANTHER" id="PTHR10996">
    <property type="entry name" value="2-HYDROXYACID DEHYDROGENASE-RELATED"/>
    <property type="match status" value="1"/>
</dbReference>
<comment type="function">
    <text evidence="5">Catalyzes the oxidation of erythronate-4-phosphate to 3-hydroxy-2-oxo-4-phosphonooxybutanoate.</text>
</comment>
<dbReference type="InterPro" id="IPR036291">
    <property type="entry name" value="NAD(P)-bd_dom_sf"/>
</dbReference>
<comment type="caution">
    <text evidence="5">Lacks conserved residue(s) required for the propagation of feature annotation.</text>
</comment>
<dbReference type="InterPro" id="IPR020921">
    <property type="entry name" value="Erythronate-4-P_DHase"/>
</dbReference>
<feature type="binding site" evidence="5">
    <location>
        <position position="66"/>
    </location>
    <ligand>
        <name>substrate</name>
    </ligand>
</feature>
<reference evidence="9 10" key="1">
    <citation type="submission" date="2014-06" db="EMBL/GenBank/DDBJ databases">
        <title>Whole Genome Sequences of Three Symbiotic Endozoicomonas Bacteria.</title>
        <authorList>
            <person name="Neave M.J."/>
            <person name="Apprill A."/>
            <person name="Voolstra C.R."/>
        </authorList>
    </citation>
    <scope>NUCLEOTIDE SEQUENCE [LARGE SCALE GENOMIC DNA]</scope>
    <source>
        <strain evidence="9 10">DSM 22380</strain>
    </source>
</reference>
<keyword evidence="1 5" id="KW-0963">Cytoplasm</keyword>
<feature type="binding site" evidence="5">
    <location>
        <position position="261"/>
    </location>
    <ligand>
        <name>substrate</name>
    </ligand>
</feature>
<keyword evidence="10" id="KW-1185">Reference proteome</keyword>
<dbReference type="RefSeq" id="WP_020583768.1">
    <property type="nucleotide sequence ID" value="NZ_JOJP01000001.1"/>
</dbReference>
<dbReference type="InterPro" id="IPR038251">
    <property type="entry name" value="PdxB_dimer_sf"/>
</dbReference>
<dbReference type="PROSITE" id="PS00065">
    <property type="entry name" value="D_2_HYDROXYACID_DH_1"/>
    <property type="match status" value="1"/>
</dbReference>
<feature type="binding site" evidence="5">
    <location>
        <begin position="126"/>
        <end position="127"/>
    </location>
    <ligand>
        <name>NAD(+)</name>
        <dbReference type="ChEBI" id="CHEBI:57540"/>
    </ligand>
</feature>
<evidence type="ECO:0000259" key="6">
    <source>
        <dbReference type="Pfam" id="PF00389"/>
    </source>
</evidence>
<comment type="similarity">
    <text evidence="5">Belongs to the D-isomer specific 2-hydroxyacid dehydrogenase family. PdxB subfamily.</text>
</comment>
<dbReference type="STRING" id="305900.GV64_17700"/>
<dbReference type="GO" id="GO:0005829">
    <property type="term" value="C:cytosol"/>
    <property type="evidence" value="ECO:0007669"/>
    <property type="project" value="TreeGrafter"/>
</dbReference>
<dbReference type="SUPFAM" id="SSF51735">
    <property type="entry name" value="NAD(P)-binding Rossmann-fold domains"/>
    <property type="match status" value="1"/>
</dbReference>
<dbReference type="NCBIfam" id="NF001309">
    <property type="entry name" value="PRK00257.1"/>
    <property type="match status" value="1"/>
</dbReference>
<comment type="caution">
    <text evidence="9">The sequence shown here is derived from an EMBL/GenBank/DDBJ whole genome shotgun (WGS) entry which is preliminary data.</text>
</comment>
<evidence type="ECO:0000256" key="4">
    <source>
        <dbReference type="ARBA" id="ARBA00023096"/>
    </source>
</evidence>
<dbReference type="GO" id="GO:0046983">
    <property type="term" value="F:protein dimerization activity"/>
    <property type="evidence" value="ECO:0007669"/>
    <property type="project" value="InterPro"/>
</dbReference>
<feature type="domain" description="D-isomer specific 2-hydroxyacid dehydrogenase NAD-binding" evidence="7">
    <location>
        <begin position="109"/>
        <end position="259"/>
    </location>
</feature>
<dbReference type="GO" id="GO:0016618">
    <property type="term" value="F:hydroxypyruvate reductase [NAD(P)H] activity"/>
    <property type="evidence" value="ECO:0007669"/>
    <property type="project" value="TreeGrafter"/>
</dbReference>
<dbReference type="EC" id="1.1.1.290" evidence="5"/>
<dbReference type="GO" id="GO:0051287">
    <property type="term" value="F:NAD binding"/>
    <property type="evidence" value="ECO:0007669"/>
    <property type="project" value="InterPro"/>
</dbReference>
<keyword evidence="3 5" id="KW-0520">NAD</keyword>
<dbReference type="InterPro" id="IPR050223">
    <property type="entry name" value="D-isomer_2-hydroxyacid_DH"/>
</dbReference>
<dbReference type="SUPFAM" id="SSF52283">
    <property type="entry name" value="Formate/glycerate dehydrogenase catalytic domain-like"/>
    <property type="match status" value="1"/>
</dbReference>
<dbReference type="InterPro" id="IPR006139">
    <property type="entry name" value="D-isomer_2_OHA_DH_cat_dom"/>
</dbReference>
<evidence type="ECO:0000256" key="3">
    <source>
        <dbReference type="ARBA" id="ARBA00023027"/>
    </source>
</evidence>
<dbReference type="AlphaFoldDB" id="A0A081KDU1"/>
<dbReference type="GO" id="GO:0030267">
    <property type="term" value="F:glyoxylate reductase (NADPH) activity"/>
    <property type="evidence" value="ECO:0007669"/>
    <property type="project" value="TreeGrafter"/>
</dbReference>
<feature type="binding site" evidence="5">
    <location>
        <position position="178"/>
    </location>
    <ligand>
        <name>NAD(+)</name>
        <dbReference type="ChEBI" id="CHEBI:57540"/>
    </ligand>
</feature>
<evidence type="ECO:0000256" key="5">
    <source>
        <dbReference type="HAMAP-Rule" id="MF_01825"/>
    </source>
</evidence>
<comment type="subcellular location">
    <subcellularLocation>
        <location evidence="5">Cytoplasm</location>
    </subcellularLocation>
</comment>
<keyword evidence="2 5" id="KW-0560">Oxidoreductase</keyword>
<dbReference type="Pfam" id="PF00389">
    <property type="entry name" value="2-Hacid_dh"/>
    <property type="match status" value="1"/>
</dbReference>
<feature type="binding site" evidence="5">
    <location>
        <position position="235"/>
    </location>
    <ligand>
        <name>NAD(+)</name>
        <dbReference type="ChEBI" id="CHEBI:57540"/>
    </ligand>
</feature>
<comment type="pathway">
    <text evidence="5">Cofactor biosynthesis; pyridoxine 5'-phosphate biosynthesis; pyridoxine 5'-phosphate from D-erythrose 4-phosphate: step 2/5.</text>
</comment>
<dbReference type="Gene3D" id="3.30.1370.170">
    <property type="match status" value="1"/>
</dbReference>
<dbReference type="GO" id="GO:0033711">
    <property type="term" value="F:4-phosphoerythronate dehydrogenase activity"/>
    <property type="evidence" value="ECO:0007669"/>
    <property type="project" value="UniProtKB-EC"/>
</dbReference>
<dbReference type="InterPro" id="IPR029752">
    <property type="entry name" value="D-isomer_DH_CS1"/>
</dbReference>
<dbReference type="EMBL" id="JOJP01000001">
    <property type="protein sequence ID" value="KEI72317.1"/>
    <property type="molecule type" value="Genomic_DNA"/>
</dbReference>
<sequence>MKIVADENIPLLMECFGAMGEVVALPGRSISPEDVQDADALLVRSVTKVSRQLVENSSLKFVGTATAGFDHIDRDYLASQGIAFSHAPGCNATAVVEYVLAALDILAERDGFELRDRRVGIIGKGQVGGRLYRMMERLGVDVCACDPLLESNEDSRDDARYVSVDQLIECSDIICLHTPLTMDGPYPTHYLIGEQQLRAMKPGTVLINAGRGPVIDNAALKQCLSERDDLTVVLDVWEHEPDADPELMAQVDIATPHIAGYSLDGKIRGTEMIYKALCQHFGLPARVRLPAITPLPVLKQMKFSEGTSFSTTCSKAIRSVYDIRRDDAVMRKGLMGAEEPQRRLTFDRLRKDYPERREFSTLRVELKNCAAELTDVFQALQFKIGDEL</sequence>
<feature type="active site" description="Proton donor" evidence="5">
    <location>
        <position position="257"/>
    </location>
</feature>
<evidence type="ECO:0000259" key="7">
    <source>
        <dbReference type="Pfam" id="PF02826"/>
    </source>
</evidence>
<evidence type="ECO:0000259" key="8">
    <source>
        <dbReference type="Pfam" id="PF11890"/>
    </source>
</evidence>
<comment type="catalytic activity">
    <reaction evidence="5">
        <text>4-phospho-D-erythronate + NAD(+) = (R)-3-hydroxy-2-oxo-4-phosphooxybutanoate + NADH + H(+)</text>
        <dbReference type="Rhea" id="RHEA:18829"/>
        <dbReference type="ChEBI" id="CHEBI:15378"/>
        <dbReference type="ChEBI" id="CHEBI:57540"/>
        <dbReference type="ChEBI" id="CHEBI:57945"/>
        <dbReference type="ChEBI" id="CHEBI:58538"/>
        <dbReference type="ChEBI" id="CHEBI:58766"/>
        <dbReference type="EC" id="1.1.1.290"/>
    </reaction>
</comment>
<feature type="domain" description="Erythronate-4-phosphate dehydrogenase dimerisation" evidence="8">
    <location>
        <begin position="294"/>
        <end position="372"/>
    </location>
</feature>
<keyword evidence="4 5" id="KW-0664">Pyridoxine biosynthesis</keyword>
<evidence type="ECO:0000313" key="9">
    <source>
        <dbReference type="EMBL" id="KEI72317.1"/>
    </source>
</evidence>
<comment type="subunit">
    <text evidence="5">Homodimer.</text>
</comment>
<feature type="active site" evidence="5">
    <location>
        <position position="211"/>
    </location>
</feature>
<dbReference type="CDD" id="cd12158">
    <property type="entry name" value="ErythrP_dh"/>
    <property type="match status" value="1"/>
</dbReference>
<accession>A0A081KDU1</accession>
<dbReference type="eggNOG" id="COG0111">
    <property type="taxonomic scope" value="Bacteria"/>
</dbReference>
<dbReference type="UniPathway" id="UPA00244">
    <property type="reaction ID" value="UER00310"/>
</dbReference>
<evidence type="ECO:0000256" key="2">
    <source>
        <dbReference type="ARBA" id="ARBA00023002"/>
    </source>
</evidence>
<dbReference type="GO" id="GO:0008615">
    <property type="term" value="P:pyridoxine biosynthetic process"/>
    <property type="evidence" value="ECO:0007669"/>
    <property type="project" value="UniProtKB-UniRule"/>
</dbReference>
<evidence type="ECO:0000256" key="1">
    <source>
        <dbReference type="ARBA" id="ARBA00022490"/>
    </source>
</evidence>
<dbReference type="InterPro" id="IPR006140">
    <property type="entry name" value="D-isomer_DH_NAD-bd"/>
</dbReference>
<feature type="binding site" evidence="5">
    <location>
        <position position="260"/>
    </location>
    <ligand>
        <name>NAD(+)</name>
        <dbReference type="ChEBI" id="CHEBI:57540"/>
    </ligand>
</feature>
<dbReference type="Pfam" id="PF11890">
    <property type="entry name" value="DUF3410"/>
    <property type="match status" value="1"/>
</dbReference>
<feature type="domain" description="D-isomer specific 2-hydroxyacid dehydrogenase catalytic" evidence="6">
    <location>
        <begin position="32"/>
        <end position="260"/>
    </location>
</feature>
<protein>
    <recommendedName>
        <fullName evidence="5">Erythronate-4-phosphate dehydrogenase</fullName>
        <ecNumber evidence="5">1.1.1.290</ecNumber>
    </recommendedName>
</protein>
<dbReference type="PROSITE" id="PS00671">
    <property type="entry name" value="D_2_HYDROXYACID_DH_3"/>
    <property type="match status" value="1"/>
</dbReference>
<evidence type="ECO:0000313" key="10">
    <source>
        <dbReference type="Proteomes" id="UP000027997"/>
    </source>
</evidence>
<dbReference type="InterPro" id="IPR029753">
    <property type="entry name" value="D-isomer_DH_CS"/>
</dbReference>
<feature type="binding site" evidence="5">
    <location>
        <position position="146"/>
    </location>
    <ligand>
        <name>NAD(+)</name>
        <dbReference type="ChEBI" id="CHEBI:57540"/>
    </ligand>
</feature>
<dbReference type="InterPro" id="IPR024531">
    <property type="entry name" value="Erythronate-4-P_DHase_dimer"/>
</dbReference>